<dbReference type="EMBL" id="BMIB01000001">
    <property type="protein sequence ID" value="GGH58341.1"/>
    <property type="molecule type" value="Genomic_DNA"/>
</dbReference>
<dbReference type="InterPro" id="IPR047967">
    <property type="entry name" value="PolX_PHP"/>
</dbReference>
<dbReference type="PIRSF" id="PIRSF005047">
    <property type="entry name" value="UCP005047_YshC"/>
    <property type="match status" value="1"/>
</dbReference>
<dbReference type="PANTHER" id="PTHR36928">
    <property type="entry name" value="PHOSPHATASE YCDX-RELATED"/>
    <property type="match status" value="1"/>
</dbReference>
<evidence type="ECO:0000259" key="1">
    <source>
        <dbReference type="SMART" id="SM00481"/>
    </source>
</evidence>
<gene>
    <name evidence="2" type="ORF">GCM10011379_03970</name>
</gene>
<dbReference type="SUPFAM" id="SSF89550">
    <property type="entry name" value="PHP domain-like"/>
    <property type="match status" value="1"/>
</dbReference>
<dbReference type="GO" id="GO:0008270">
    <property type="term" value="F:zinc ion binding"/>
    <property type="evidence" value="ECO:0007669"/>
    <property type="project" value="TreeGrafter"/>
</dbReference>
<evidence type="ECO:0000313" key="3">
    <source>
        <dbReference type="Proteomes" id="UP000627292"/>
    </source>
</evidence>
<reference evidence="2" key="2">
    <citation type="submission" date="2020-09" db="EMBL/GenBank/DDBJ databases">
        <authorList>
            <person name="Sun Q."/>
            <person name="Zhou Y."/>
        </authorList>
    </citation>
    <scope>NUCLEOTIDE SEQUENCE</scope>
    <source>
        <strain evidence="2">CGMCC 1.15290</strain>
    </source>
</reference>
<dbReference type="GO" id="GO:0042578">
    <property type="term" value="F:phosphoric ester hydrolase activity"/>
    <property type="evidence" value="ECO:0007669"/>
    <property type="project" value="TreeGrafter"/>
</dbReference>
<dbReference type="InterPro" id="IPR043519">
    <property type="entry name" value="NT_sf"/>
</dbReference>
<keyword evidence="2" id="KW-0269">Exonuclease</keyword>
<dbReference type="Gene3D" id="3.20.20.140">
    <property type="entry name" value="Metal-dependent hydrolases"/>
    <property type="match status" value="1"/>
</dbReference>
<dbReference type="GO" id="GO:0005829">
    <property type="term" value="C:cytosol"/>
    <property type="evidence" value="ECO:0007669"/>
    <property type="project" value="TreeGrafter"/>
</dbReference>
<dbReference type="InterPro" id="IPR027421">
    <property type="entry name" value="DNA_pol_lamdba_lyase_dom_sf"/>
</dbReference>
<dbReference type="Gene3D" id="1.10.150.110">
    <property type="entry name" value="DNA polymerase beta, N-terminal domain-like"/>
    <property type="match status" value="1"/>
</dbReference>
<dbReference type="Gene3D" id="1.10.150.20">
    <property type="entry name" value="5' to 3' exonuclease, C-terminal subdomain"/>
    <property type="match status" value="1"/>
</dbReference>
<dbReference type="CDD" id="cd07436">
    <property type="entry name" value="PHP_PolX"/>
    <property type="match status" value="1"/>
</dbReference>
<dbReference type="InterPro" id="IPR004013">
    <property type="entry name" value="PHP_dom"/>
</dbReference>
<keyword evidence="3" id="KW-1185">Reference proteome</keyword>
<keyword evidence="2" id="KW-0378">Hydrolase</keyword>
<dbReference type="InterPro" id="IPR016195">
    <property type="entry name" value="Pol/histidinol_Pase-like"/>
</dbReference>
<dbReference type="Pfam" id="PF14716">
    <property type="entry name" value="HHH_8"/>
    <property type="match status" value="1"/>
</dbReference>
<dbReference type="PANTHER" id="PTHR36928:SF1">
    <property type="entry name" value="PHOSPHATASE YCDX-RELATED"/>
    <property type="match status" value="1"/>
</dbReference>
<feature type="domain" description="Polymerase/histidinol phosphatase N-terminal" evidence="1">
    <location>
        <begin position="332"/>
        <end position="411"/>
    </location>
</feature>
<dbReference type="InterPro" id="IPR022311">
    <property type="entry name" value="PolX-like"/>
</dbReference>
<keyword evidence="2" id="KW-0540">Nuclease</keyword>
<dbReference type="Proteomes" id="UP000627292">
    <property type="component" value="Unassembled WGS sequence"/>
</dbReference>
<dbReference type="Pfam" id="PF02811">
    <property type="entry name" value="PHP"/>
    <property type="match status" value="1"/>
</dbReference>
<dbReference type="SUPFAM" id="SSF47802">
    <property type="entry name" value="DNA polymerase beta, N-terminal domain-like"/>
    <property type="match status" value="1"/>
</dbReference>
<organism evidence="2 3">
    <name type="scientific">Filimonas zeae</name>
    <dbReference type="NCBI Taxonomy" id="1737353"/>
    <lineage>
        <taxon>Bacteria</taxon>
        <taxon>Pseudomonadati</taxon>
        <taxon>Bacteroidota</taxon>
        <taxon>Chitinophagia</taxon>
        <taxon>Chitinophagales</taxon>
        <taxon>Chitinophagaceae</taxon>
        <taxon>Filimonas</taxon>
    </lineage>
</organism>
<sequence length="571" mass="63493">MTNAQIADNFALLAKIMEIHGENSFKTKSYSTASYTIDKLPVALSELPEDKIFSIKGIGEAIGKKILVQLQTGQLPQLNEYITNTPPGIIEMLAIKGLGPKKIATIWKELEIEAIGELLYACNENRLLLYKGFGAKTQQNIKEAIEFFMGNQGSYLYAQTAPYAHQITKDLQATFPQALVALTGDFRRQMEVISQLEWVTTTDEAALHTYLTRHGFEKLESDTTTDNAAAPQHSSLHTARYKGTGNIILVFYFSTAETFYSTLFQTSSSESFLTAFRQQYGEIPADATSEEAIFTQASLAVIPSCLREKESILAAAASNTLPVLITKEDINGIIHSHSNWSDGGNSIEEMAQAAKEMGLQYLVLSDHSKSAFYANGLSEERIYAQHQEIDELNQKLAPFTIFKSIESDILNDGNLDYSDAVLQTFDVVIASVHSNLKMPGEKAMMRLLKAIENPYTSILGHMTGRLLLSRNGYPVDHRKIIDACAANNVVIELNAHPRRLDIDWRWIDYALEKNVLISINPDAHATEGYHDVAYGVLTAQKAGVTRQNNLSSFSLDEFKNFIITQHSKRPS</sequence>
<dbReference type="InterPro" id="IPR003141">
    <property type="entry name" value="Pol/His_phosphatase_N"/>
</dbReference>
<dbReference type="SMART" id="SM00481">
    <property type="entry name" value="POLIIIAc"/>
    <property type="match status" value="1"/>
</dbReference>
<dbReference type="InterPro" id="IPR050243">
    <property type="entry name" value="PHP_phosphatase"/>
</dbReference>
<dbReference type="RefSeq" id="WP_188950197.1">
    <property type="nucleotide sequence ID" value="NZ_BMIB01000001.1"/>
</dbReference>
<reference evidence="2" key="1">
    <citation type="journal article" date="2014" name="Int. J. Syst. Evol. Microbiol.">
        <title>Complete genome sequence of Corynebacterium casei LMG S-19264T (=DSM 44701T), isolated from a smear-ripened cheese.</title>
        <authorList>
            <consortium name="US DOE Joint Genome Institute (JGI-PGF)"/>
            <person name="Walter F."/>
            <person name="Albersmeier A."/>
            <person name="Kalinowski J."/>
            <person name="Ruckert C."/>
        </authorList>
    </citation>
    <scope>NUCLEOTIDE SEQUENCE</scope>
    <source>
        <strain evidence="2">CGMCC 1.15290</strain>
    </source>
</reference>
<evidence type="ECO:0000313" key="2">
    <source>
        <dbReference type="EMBL" id="GGH58341.1"/>
    </source>
</evidence>
<proteinExistence type="predicted"/>
<dbReference type="AlphaFoldDB" id="A0A917IPY0"/>
<dbReference type="SUPFAM" id="SSF81301">
    <property type="entry name" value="Nucleotidyltransferase"/>
    <property type="match status" value="1"/>
</dbReference>
<accession>A0A917IPY0</accession>
<dbReference type="Pfam" id="PF14520">
    <property type="entry name" value="HHH_5"/>
    <property type="match status" value="1"/>
</dbReference>
<dbReference type="InterPro" id="IPR010996">
    <property type="entry name" value="HHH_MUS81"/>
</dbReference>
<dbReference type="GO" id="GO:0004527">
    <property type="term" value="F:exonuclease activity"/>
    <property type="evidence" value="ECO:0007669"/>
    <property type="project" value="UniProtKB-KW"/>
</dbReference>
<protein>
    <submittedName>
        <fullName evidence="2">DNA polymerase/3'-5' exonuclease PolX</fullName>
    </submittedName>
</protein>
<comment type="caution">
    <text evidence="2">The sequence shown here is derived from an EMBL/GenBank/DDBJ whole genome shotgun (WGS) entry which is preliminary data.</text>
</comment>
<name>A0A917IPY0_9BACT</name>
<dbReference type="FunFam" id="3.20.20.140:FF:000047">
    <property type="entry name" value="PHP domain-containing protein"/>
    <property type="match status" value="1"/>
</dbReference>